<dbReference type="InterPro" id="IPR036345">
    <property type="entry name" value="ExoRNase_PH_dom2_sf"/>
</dbReference>
<dbReference type="PIRSF" id="PIRSF005499">
    <property type="entry name" value="PNPase"/>
    <property type="match status" value="1"/>
</dbReference>
<dbReference type="InterPro" id="IPR036456">
    <property type="entry name" value="PNPase_PH_RNA-bd_sf"/>
</dbReference>
<evidence type="ECO:0000313" key="10">
    <source>
        <dbReference type="EMBL" id="TGK91534.1"/>
    </source>
</evidence>
<accession>A0A2M9Y2N9</accession>
<feature type="binding site" evidence="8">
    <location>
        <position position="486"/>
    </location>
    <ligand>
        <name>Mg(2+)</name>
        <dbReference type="ChEBI" id="CHEBI:18420"/>
    </ligand>
</feature>
<dbReference type="SUPFAM" id="SSF54211">
    <property type="entry name" value="Ribosomal protein S5 domain 2-like"/>
    <property type="match status" value="2"/>
</dbReference>
<dbReference type="SMART" id="SM00316">
    <property type="entry name" value="S1"/>
    <property type="match status" value="1"/>
</dbReference>
<comment type="similarity">
    <text evidence="1 8">Belongs to the polyribonucleotide nucleotidyltransferase family.</text>
</comment>
<organism evidence="10 11">
    <name type="scientific">Leptospira brenneri</name>
    <dbReference type="NCBI Taxonomy" id="2023182"/>
    <lineage>
        <taxon>Bacteria</taxon>
        <taxon>Pseudomonadati</taxon>
        <taxon>Spirochaetota</taxon>
        <taxon>Spirochaetia</taxon>
        <taxon>Leptospirales</taxon>
        <taxon>Leptospiraceae</taxon>
        <taxon>Leptospira</taxon>
    </lineage>
</organism>
<evidence type="ECO:0000256" key="1">
    <source>
        <dbReference type="ARBA" id="ARBA00007404"/>
    </source>
</evidence>
<dbReference type="FunFam" id="3.30.1370.10:FF:000001">
    <property type="entry name" value="Polyribonucleotide nucleotidyltransferase"/>
    <property type="match status" value="1"/>
</dbReference>
<dbReference type="PANTHER" id="PTHR11252:SF0">
    <property type="entry name" value="POLYRIBONUCLEOTIDE NUCLEOTIDYLTRANSFERASE 1, MITOCHONDRIAL"/>
    <property type="match status" value="1"/>
</dbReference>
<comment type="function">
    <text evidence="8">Involved in mRNA degradation. Catalyzes the phosphorolysis of single-stranded polyribonucleotides processively in the 3'- to 5'-direction.</text>
</comment>
<protein>
    <recommendedName>
        <fullName evidence="8">Polyribonucleotide nucleotidyltransferase</fullName>
        <ecNumber evidence="8">2.7.7.8</ecNumber>
    </recommendedName>
    <alternativeName>
        <fullName evidence="8">Polynucleotide phosphorylase</fullName>
        <shortName evidence="8">PNPase</shortName>
    </alternativeName>
</protein>
<evidence type="ECO:0000313" key="11">
    <source>
        <dbReference type="Proteomes" id="UP000297891"/>
    </source>
</evidence>
<dbReference type="SUPFAM" id="SSF54791">
    <property type="entry name" value="Eukaryotic type KH-domain (KH-domain type I)"/>
    <property type="match status" value="1"/>
</dbReference>
<dbReference type="InterPro" id="IPR015847">
    <property type="entry name" value="ExoRNase_PH_dom2"/>
</dbReference>
<dbReference type="Pfam" id="PF00575">
    <property type="entry name" value="S1"/>
    <property type="match status" value="1"/>
</dbReference>
<dbReference type="Pfam" id="PF03726">
    <property type="entry name" value="PNPase"/>
    <property type="match status" value="1"/>
</dbReference>
<dbReference type="Gene3D" id="2.40.50.140">
    <property type="entry name" value="Nucleic acid-binding proteins"/>
    <property type="match status" value="1"/>
</dbReference>
<dbReference type="InterPro" id="IPR020568">
    <property type="entry name" value="Ribosomal_Su5_D2-typ_SF"/>
</dbReference>
<gene>
    <name evidence="8 10" type="primary">pnp</name>
    <name evidence="10" type="ORF">EHQ30_15080</name>
</gene>
<dbReference type="InterPro" id="IPR004088">
    <property type="entry name" value="KH_dom_type_1"/>
</dbReference>
<dbReference type="SMART" id="SM00322">
    <property type="entry name" value="KH"/>
    <property type="match status" value="1"/>
</dbReference>
<dbReference type="InterPro" id="IPR027408">
    <property type="entry name" value="PNPase/RNase_PH_dom_sf"/>
</dbReference>
<keyword evidence="2 8" id="KW-0963">Cytoplasm</keyword>
<evidence type="ECO:0000256" key="5">
    <source>
        <dbReference type="ARBA" id="ARBA00022723"/>
    </source>
</evidence>
<dbReference type="InterPro" id="IPR003029">
    <property type="entry name" value="S1_domain"/>
</dbReference>
<evidence type="ECO:0000256" key="7">
    <source>
        <dbReference type="ARBA" id="ARBA00022884"/>
    </source>
</evidence>
<dbReference type="SUPFAM" id="SSF50249">
    <property type="entry name" value="Nucleic acid-binding proteins"/>
    <property type="match status" value="1"/>
</dbReference>
<evidence type="ECO:0000256" key="3">
    <source>
        <dbReference type="ARBA" id="ARBA00022679"/>
    </source>
</evidence>
<dbReference type="Gene3D" id="3.30.1370.10">
    <property type="entry name" value="K Homology domain, type 1"/>
    <property type="match status" value="1"/>
</dbReference>
<dbReference type="FunFam" id="2.40.50.140:FF:000189">
    <property type="entry name" value="Polyribonucleotide nucleotidyltransferase, putative"/>
    <property type="match status" value="1"/>
</dbReference>
<dbReference type="PROSITE" id="PS50126">
    <property type="entry name" value="S1"/>
    <property type="match status" value="1"/>
</dbReference>
<dbReference type="CDD" id="cd02393">
    <property type="entry name" value="KH-I_PNPase"/>
    <property type="match status" value="1"/>
</dbReference>
<dbReference type="SUPFAM" id="SSF46915">
    <property type="entry name" value="Polynucleotide phosphorylase/guanosine pentaphosphate synthase (PNPase/GPSI), domain 3"/>
    <property type="match status" value="1"/>
</dbReference>
<dbReference type="EMBL" id="RQFP01000014">
    <property type="protein sequence ID" value="TGK91534.1"/>
    <property type="molecule type" value="Genomic_DNA"/>
</dbReference>
<dbReference type="InterPro" id="IPR012340">
    <property type="entry name" value="NA-bd_OB-fold"/>
</dbReference>
<dbReference type="NCBIfam" id="TIGR03591">
    <property type="entry name" value="polynuc_phos"/>
    <property type="match status" value="1"/>
</dbReference>
<dbReference type="OrthoDB" id="9804305at2"/>
<comment type="catalytic activity">
    <reaction evidence="8">
        <text>RNA(n+1) + phosphate = RNA(n) + a ribonucleoside 5'-diphosphate</text>
        <dbReference type="Rhea" id="RHEA:22096"/>
        <dbReference type="Rhea" id="RHEA-COMP:14527"/>
        <dbReference type="Rhea" id="RHEA-COMP:17342"/>
        <dbReference type="ChEBI" id="CHEBI:43474"/>
        <dbReference type="ChEBI" id="CHEBI:57930"/>
        <dbReference type="ChEBI" id="CHEBI:140395"/>
        <dbReference type="EC" id="2.7.7.8"/>
    </reaction>
</comment>
<dbReference type="GO" id="GO:0005829">
    <property type="term" value="C:cytosol"/>
    <property type="evidence" value="ECO:0007669"/>
    <property type="project" value="UniProtKB-ARBA"/>
</dbReference>
<dbReference type="Pfam" id="PF01138">
    <property type="entry name" value="RNase_PH"/>
    <property type="match status" value="2"/>
</dbReference>
<feature type="domain" description="S1 motif" evidence="9">
    <location>
        <begin position="622"/>
        <end position="690"/>
    </location>
</feature>
<dbReference type="GO" id="GO:0000287">
    <property type="term" value="F:magnesium ion binding"/>
    <property type="evidence" value="ECO:0007669"/>
    <property type="project" value="UniProtKB-UniRule"/>
</dbReference>
<keyword evidence="6 8" id="KW-0460">Magnesium</keyword>
<dbReference type="InterPro" id="IPR004087">
    <property type="entry name" value="KH_dom"/>
</dbReference>
<keyword evidence="5 8" id="KW-0479">Metal-binding</keyword>
<dbReference type="InterPro" id="IPR015848">
    <property type="entry name" value="PNPase_PH_RNA-bd_bac/org-type"/>
</dbReference>
<dbReference type="GO" id="GO:0003723">
    <property type="term" value="F:RNA binding"/>
    <property type="evidence" value="ECO:0007669"/>
    <property type="project" value="UniProtKB-UniRule"/>
</dbReference>
<evidence type="ECO:0000256" key="4">
    <source>
        <dbReference type="ARBA" id="ARBA00022695"/>
    </source>
</evidence>
<sequence>MATEFTGSWGRDSITIETGKWAKQAHGSVVYKTGNLVLLATVCAADEPKDGQDFFPLTCEYSEKAYSVGRFPGGYFKREAKPAEHEVLLSRIIDRPIRPMFPEGYFSEVQLLVQVLSADKQVSVQGHAINAASAALSVSPIPFAGPIAGARIGRINGEFVLNPTNEEITKSDLDLVVAGTKDAIVMIEGEANEISKEDMMAALRFAQEQLKVAVAMQEELAKKNGTVKKEVVLKAPDKDLHQKIRDFAYDRLAAANKNADKAKRNDDIKAINKETVEHFKTLLAPEDKSKDIKHFLHELEYEVVRELVLGEGIRFDGRKTNEIRQISCEIDVLPGPHGSAVFTRGQTQSLGVMTLGTTSDNQRYETLEGSKEKNFMLHYNFPAFSVGEVRRNSGPGRREIGHGNLAERAIKKVLPTQADFPYVIRIVSEILESNGSSSMASVCSGTLALMAGGVPISNPVSGIAMGLFSDEKGRFAVLSDIAGIEDHFGDMDFKLAGTKKGITAFQMDLKVNGLGLEVLQKAIEQAEVGRDHILGEMNKSISSVKGNLSLNAPRITLKQIPKDRIGELIGPGGKMIRAIIEQSGSEISVDDTGKVTIASPSETSKEKAIAMIDGIFEEIEVGKIYEGVIKRIADFGAFVEILPGKEGLCHISKLDVKRVQSVRDIVSEGDKIQVKVISVDKMGKIDLSRKDVLLDN</sequence>
<feature type="binding site" evidence="8">
    <location>
        <position position="492"/>
    </location>
    <ligand>
        <name>Mg(2+)</name>
        <dbReference type="ChEBI" id="CHEBI:18420"/>
    </ligand>
</feature>
<dbReference type="AlphaFoldDB" id="A0A2M9Y2N9"/>
<evidence type="ECO:0000256" key="2">
    <source>
        <dbReference type="ARBA" id="ARBA00022490"/>
    </source>
</evidence>
<comment type="caution">
    <text evidence="10">The sequence shown here is derived from an EMBL/GenBank/DDBJ whole genome shotgun (WGS) entry which is preliminary data.</text>
</comment>
<dbReference type="GO" id="GO:0000175">
    <property type="term" value="F:3'-5'-RNA exonuclease activity"/>
    <property type="evidence" value="ECO:0007669"/>
    <property type="project" value="TreeGrafter"/>
</dbReference>
<dbReference type="InterPro" id="IPR001247">
    <property type="entry name" value="ExoRNase_PH_dom1"/>
</dbReference>
<keyword evidence="3 8" id="KW-0808">Transferase</keyword>
<dbReference type="GO" id="GO:0006402">
    <property type="term" value="P:mRNA catabolic process"/>
    <property type="evidence" value="ECO:0007669"/>
    <property type="project" value="UniProtKB-UniRule"/>
</dbReference>
<dbReference type="PANTHER" id="PTHR11252">
    <property type="entry name" value="POLYRIBONUCLEOTIDE NUCLEOTIDYLTRANSFERASE"/>
    <property type="match status" value="1"/>
</dbReference>
<keyword evidence="7 8" id="KW-0694">RNA-binding</keyword>
<dbReference type="CDD" id="cd11363">
    <property type="entry name" value="RNase_PH_PNPase_1"/>
    <property type="match status" value="1"/>
</dbReference>
<dbReference type="PROSITE" id="PS50084">
    <property type="entry name" value="KH_TYPE_1"/>
    <property type="match status" value="1"/>
</dbReference>
<keyword evidence="11" id="KW-1185">Reference proteome</keyword>
<dbReference type="SUPFAM" id="SSF55666">
    <property type="entry name" value="Ribonuclease PH domain 2-like"/>
    <property type="match status" value="2"/>
</dbReference>
<dbReference type="CDD" id="cd04472">
    <property type="entry name" value="S1_PNPase"/>
    <property type="match status" value="1"/>
</dbReference>
<dbReference type="RefSeq" id="WP_100790208.1">
    <property type="nucleotide sequence ID" value="NZ_NPDQ01000003.1"/>
</dbReference>
<proteinExistence type="inferred from homology"/>
<keyword evidence="4 8" id="KW-0548">Nucleotidyltransferase</keyword>
<dbReference type="Gene3D" id="3.30.230.70">
    <property type="entry name" value="GHMP Kinase, N-terminal domain"/>
    <property type="match status" value="2"/>
</dbReference>
<dbReference type="Proteomes" id="UP000297891">
    <property type="component" value="Unassembled WGS sequence"/>
</dbReference>
<dbReference type="Pfam" id="PF00013">
    <property type="entry name" value="KH_1"/>
    <property type="match status" value="1"/>
</dbReference>
<dbReference type="HAMAP" id="MF_01595">
    <property type="entry name" value="PNPase"/>
    <property type="match status" value="1"/>
</dbReference>
<dbReference type="NCBIfam" id="NF008805">
    <property type="entry name" value="PRK11824.1"/>
    <property type="match status" value="1"/>
</dbReference>
<evidence type="ECO:0000256" key="8">
    <source>
        <dbReference type="HAMAP-Rule" id="MF_01595"/>
    </source>
</evidence>
<dbReference type="FunFam" id="3.30.230.70:FF:000001">
    <property type="entry name" value="Polyribonucleotide nucleotidyltransferase"/>
    <property type="match status" value="1"/>
</dbReference>
<dbReference type="InterPro" id="IPR012162">
    <property type="entry name" value="PNPase"/>
</dbReference>
<evidence type="ECO:0000259" key="9">
    <source>
        <dbReference type="PROSITE" id="PS50126"/>
    </source>
</evidence>
<reference evidence="10" key="1">
    <citation type="journal article" date="2019" name="PLoS Negl. Trop. Dis.">
        <title>Revisiting the worldwide diversity of Leptospira species in the environment.</title>
        <authorList>
            <person name="Vincent A.T."/>
            <person name="Schiettekatte O."/>
            <person name="Bourhy P."/>
            <person name="Veyrier F.J."/>
            <person name="Picardeau M."/>
        </authorList>
    </citation>
    <scope>NUCLEOTIDE SEQUENCE [LARGE SCALE GENOMIC DNA]</scope>
    <source>
        <strain evidence="10">201800277</strain>
    </source>
</reference>
<dbReference type="GO" id="GO:0006396">
    <property type="term" value="P:RNA processing"/>
    <property type="evidence" value="ECO:0007669"/>
    <property type="project" value="InterPro"/>
</dbReference>
<dbReference type="InterPro" id="IPR036612">
    <property type="entry name" value="KH_dom_type_1_sf"/>
</dbReference>
<evidence type="ECO:0000256" key="6">
    <source>
        <dbReference type="ARBA" id="ARBA00022842"/>
    </source>
</evidence>
<dbReference type="CDD" id="cd11364">
    <property type="entry name" value="RNase_PH_PNPase_2"/>
    <property type="match status" value="1"/>
</dbReference>
<comment type="cofactor">
    <cofactor evidence="8">
        <name>Mg(2+)</name>
        <dbReference type="ChEBI" id="CHEBI:18420"/>
    </cofactor>
</comment>
<comment type="subcellular location">
    <subcellularLocation>
        <location evidence="8">Cytoplasm</location>
    </subcellularLocation>
</comment>
<dbReference type="EC" id="2.7.7.8" evidence="8"/>
<dbReference type="GO" id="GO:0004654">
    <property type="term" value="F:polyribonucleotide nucleotidyltransferase activity"/>
    <property type="evidence" value="ECO:0007669"/>
    <property type="project" value="UniProtKB-UniRule"/>
</dbReference>
<name>A0A2M9Y2N9_9LEPT</name>
<dbReference type="FunFam" id="3.30.230.70:FF:000002">
    <property type="entry name" value="Polyribonucleotide nucleotidyltransferase"/>
    <property type="match status" value="1"/>
</dbReference>
<dbReference type="Pfam" id="PF03725">
    <property type="entry name" value="RNase_PH_C"/>
    <property type="match status" value="1"/>
</dbReference>